<name>A0A1H6WB31_9FIRM</name>
<dbReference type="InterPro" id="IPR036457">
    <property type="entry name" value="PPM-type-like_dom_sf"/>
</dbReference>
<dbReference type="SUPFAM" id="SSF81606">
    <property type="entry name" value="PP2C-like"/>
    <property type="match status" value="1"/>
</dbReference>
<accession>A0A1H6WB31</accession>
<dbReference type="InterPro" id="IPR001932">
    <property type="entry name" value="PPM-type_phosphatase-like_dom"/>
</dbReference>
<evidence type="ECO:0000313" key="3">
    <source>
        <dbReference type="Proteomes" id="UP000199662"/>
    </source>
</evidence>
<dbReference type="Pfam" id="PF13672">
    <property type="entry name" value="PP2C_2"/>
    <property type="match status" value="1"/>
</dbReference>
<dbReference type="AlphaFoldDB" id="A0A1H6WB31"/>
<gene>
    <name evidence="2" type="ORF">SAMN05660742_103204</name>
</gene>
<protein>
    <submittedName>
        <fullName evidence="2">Protein phosphatase</fullName>
    </submittedName>
</protein>
<dbReference type="Proteomes" id="UP000199662">
    <property type="component" value="Unassembled WGS sequence"/>
</dbReference>
<feature type="domain" description="PPM-type phosphatase" evidence="1">
    <location>
        <begin position="3"/>
        <end position="235"/>
    </location>
</feature>
<dbReference type="PROSITE" id="PS51746">
    <property type="entry name" value="PPM_2"/>
    <property type="match status" value="1"/>
</dbReference>
<dbReference type="InterPro" id="IPR015655">
    <property type="entry name" value="PP2C"/>
</dbReference>
<evidence type="ECO:0000313" key="2">
    <source>
        <dbReference type="EMBL" id="SEJ11267.1"/>
    </source>
</evidence>
<keyword evidence="3" id="KW-1185">Reference proteome</keyword>
<dbReference type="RefSeq" id="WP_091829596.1">
    <property type="nucleotide sequence ID" value="NZ_FNZK01000003.1"/>
</dbReference>
<proteinExistence type="predicted"/>
<dbReference type="SMART" id="SM00331">
    <property type="entry name" value="PP2C_SIG"/>
    <property type="match status" value="1"/>
</dbReference>
<dbReference type="PANTHER" id="PTHR13832">
    <property type="entry name" value="PROTEIN PHOSPHATASE 2C"/>
    <property type="match status" value="1"/>
</dbReference>
<dbReference type="STRING" id="84035.SAMN05660742_103204"/>
<dbReference type="GO" id="GO:0004722">
    <property type="term" value="F:protein serine/threonine phosphatase activity"/>
    <property type="evidence" value="ECO:0007669"/>
    <property type="project" value="InterPro"/>
</dbReference>
<dbReference type="CDD" id="cd00143">
    <property type="entry name" value="PP2Cc"/>
    <property type="match status" value="1"/>
</dbReference>
<sequence>MLKITASTNIGLIRQTNEDSYVCINPKTYAVADGMGGHAAGEIASNLLINTIEDFFSEKFLITIDQDVLEKIILKANERILEKAKNHTEYAGMGTTASLLHIEADTCFWAHIGDSRIYLLRNNKLAQITQDHSLVWDLVLNGTLTQEEALVHPQRNMLTRAVGIDADVKVDKGSFALEKNDKFLLCTDGLTNMVNETEVKKIIESETIDDKAAALIDQALRAGGVDNITAIILENNDD</sequence>
<organism evidence="2 3">
    <name type="scientific">Propionispira arboris</name>
    <dbReference type="NCBI Taxonomy" id="84035"/>
    <lineage>
        <taxon>Bacteria</taxon>
        <taxon>Bacillati</taxon>
        <taxon>Bacillota</taxon>
        <taxon>Negativicutes</taxon>
        <taxon>Selenomonadales</taxon>
        <taxon>Selenomonadaceae</taxon>
        <taxon>Propionispira</taxon>
    </lineage>
</organism>
<evidence type="ECO:0000259" key="1">
    <source>
        <dbReference type="PROSITE" id="PS51746"/>
    </source>
</evidence>
<dbReference type="SMART" id="SM00332">
    <property type="entry name" value="PP2Cc"/>
    <property type="match status" value="1"/>
</dbReference>
<dbReference type="PANTHER" id="PTHR13832:SF827">
    <property type="entry name" value="PROTEIN PHOSPHATASE 1L"/>
    <property type="match status" value="1"/>
</dbReference>
<dbReference type="Gene3D" id="3.60.40.10">
    <property type="entry name" value="PPM-type phosphatase domain"/>
    <property type="match status" value="1"/>
</dbReference>
<reference evidence="2 3" key="1">
    <citation type="submission" date="2016-10" db="EMBL/GenBank/DDBJ databases">
        <authorList>
            <person name="de Groot N.N."/>
        </authorList>
    </citation>
    <scope>NUCLEOTIDE SEQUENCE [LARGE SCALE GENOMIC DNA]</scope>
    <source>
        <strain evidence="2 3">DSM 2179</strain>
    </source>
</reference>
<dbReference type="EMBL" id="FNZK01000003">
    <property type="protein sequence ID" value="SEJ11267.1"/>
    <property type="molecule type" value="Genomic_DNA"/>
</dbReference>
<dbReference type="NCBIfam" id="NF033484">
    <property type="entry name" value="Stp1_PP2C_phos"/>
    <property type="match status" value="1"/>
</dbReference>